<protein>
    <submittedName>
        <fullName evidence="8">Putative flippase GtrA</fullName>
    </submittedName>
</protein>
<sequence>MSHHDRSASADAHVISLEKGTNGRGSTGTATLLSPELMRFALVIGGGLVVDLTVGSIIVNVAGLSLTVGSAAGLLTGAVFNYILHELWTFRPRQGGNGLSTKRASLYLMTSLIGLCVRLGLVTAMYTLATSHLANLAVLVAAAGASFVVNYLLSRLVVFRRAGIKSSLRE</sequence>
<keyword evidence="4 6" id="KW-1133">Transmembrane helix</keyword>
<dbReference type="GO" id="GO:0000271">
    <property type="term" value="P:polysaccharide biosynthetic process"/>
    <property type="evidence" value="ECO:0007669"/>
    <property type="project" value="InterPro"/>
</dbReference>
<organism evidence="8 9">
    <name type="scientific">Nitrospirillum amazonense</name>
    <dbReference type="NCBI Taxonomy" id="28077"/>
    <lineage>
        <taxon>Bacteria</taxon>
        <taxon>Pseudomonadati</taxon>
        <taxon>Pseudomonadota</taxon>
        <taxon>Alphaproteobacteria</taxon>
        <taxon>Rhodospirillales</taxon>
        <taxon>Azospirillaceae</taxon>
        <taxon>Nitrospirillum</taxon>
    </lineage>
</organism>
<dbReference type="PANTHER" id="PTHR38459:SF1">
    <property type="entry name" value="PROPHAGE BACTOPRENOL-LINKED GLUCOSE TRANSLOCASE HOMOLOG"/>
    <property type="match status" value="1"/>
</dbReference>
<comment type="similarity">
    <text evidence="2">Belongs to the GtrA family.</text>
</comment>
<feature type="transmembrane region" description="Helical" evidence="6">
    <location>
        <begin position="105"/>
        <end position="127"/>
    </location>
</feature>
<keyword evidence="3 6" id="KW-0812">Transmembrane</keyword>
<comment type="subcellular location">
    <subcellularLocation>
        <location evidence="1">Membrane</location>
        <topology evidence="1">Multi-pass membrane protein</topology>
    </subcellularLocation>
</comment>
<evidence type="ECO:0000256" key="6">
    <source>
        <dbReference type="SAM" id="Phobius"/>
    </source>
</evidence>
<evidence type="ECO:0000259" key="7">
    <source>
        <dbReference type="Pfam" id="PF04138"/>
    </source>
</evidence>
<evidence type="ECO:0000256" key="3">
    <source>
        <dbReference type="ARBA" id="ARBA00022692"/>
    </source>
</evidence>
<feature type="transmembrane region" description="Helical" evidence="6">
    <location>
        <begin position="64"/>
        <end position="84"/>
    </location>
</feature>
<accession>A0A560JDS3</accession>
<reference evidence="8 9" key="1">
    <citation type="submission" date="2019-06" db="EMBL/GenBank/DDBJ databases">
        <title>Genomic Encyclopedia of Type Strains, Phase IV (KMG-V): Genome sequencing to study the core and pangenomes of soil and plant-associated prokaryotes.</title>
        <authorList>
            <person name="Whitman W."/>
        </authorList>
    </citation>
    <scope>NUCLEOTIDE SEQUENCE [LARGE SCALE GENOMIC DNA]</scope>
    <source>
        <strain evidence="8 9">BR 12005</strain>
    </source>
</reference>
<evidence type="ECO:0000313" key="9">
    <source>
        <dbReference type="Proteomes" id="UP000320516"/>
    </source>
</evidence>
<dbReference type="Pfam" id="PF04138">
    <property type="entry name" value="GtrA_DPMS_TM"/>
    <property type="match status" value="1"/>
</dbReference>
<evidence type="ECO:0000256" key="1">
    <source>
        <dbReference type="ARBA" id="ARBA00004141"/>
    </source>
</evidence>
<dbReference type="InterPro" id="IPR051401">
    <property type="entry name" value="GtrA_CellWall_Glycosyl"/>
</dbReference>
<dbReference type="EMBL" id="VITV01000009">
    <property type="protein sequence ID" value="TWB69353.1"/>
    <property type="molecule type" value="Genomic_DNA"/>
</dbReference>
<evidence type="ECO:0000256" key="5">
    <source>
        <dbReference type="ARBA" id="ARBA00023136"/>
    </source>
</evidence>
<feature type="domain" description="GtrA/DPMS transmembrane" evidence="7">
    <location>
        <begin position="39"/>
        <end position="159"/>
    </location>
</feature>
<feature type="transmembrane region" description="Helical" evidence="6">
    <location>
        <begin position="133"/>
        <end position="153"/>
    </location>
</feature>
<dbReference type="GO" id="GO:0005886">
    <property type="term" value="C:plasma membrane"/>
    <property type="evidence" value="ECO:0007669"/>
    <property type="project" value="TreeGrafter"/>
</dbReference>
<gene>
    <name evidence="8" type="ORF">FBZ87_109194</name>
</gene>
<name>A0A560JDS3_9PROT</name>
<evidence type="ECO:0000256" key="2">
    <source>
        <dbReference type="ARBA" id="ARBA00009399"/>
    </source>
</evidence>
<evidence type="ECO:0000313" key="8">
    <source>
        <dbReference type="EMBL" id="TWB69353.1"/>
    </source>
</evidence>
<keyword evidence="5 6" id="KW-0472">Membrane</keyword>
<proteinExistence type="inferred from homology"/>
<comment type="caution">
    <text evidence="8">The sequence shown here is derived from an EMBL/GenBank/DDBJ whole genome shotgun (WGS) entry which is preliminary data.</text>
</comment>
<dbReference type="InterPro" id="IPR007267">
    <property type="entry name" value="GtrA_DPMS_TM"/>
</dbReference>
<evidence type="ECO:0000256" key="4">
    <source>
        <dbReference type="ARBA" id="ARBA00022989"/>
    </source>
</evidence>
<dbReference type="RefSeq" id="WP_145612915.1">
    <property type="nucleotide sequence ID" value="NZ_VITV01000009.1"/>
</dbReference>
<feature type="transmembrane region" description="Helical" evidence="6">
    <location>
        <begin position="40"/>
        <end position="58"/>
    </location>
</feature>
<dbReference type="PANTHER" id="PTHR38459">
    <property type="entry name" value="PROPHAGE BACTOPRENOL-LINKED GLUCOSE TRANSLOCASE HOMOLOG"/>
    <property type="match status" value="1"/>
</dbReference>
<dbReference type="AlphaFoldDB" id="A0A560JDS3"/>
<dbReference type="Proteomes" id="UP000320516">
    <property type="component" value="Unassembled WGS sequence"/>
</dbReference>